<dbReference type="InterPro" id="IPR025724">
    <property type="entry name" value="GAG-pre-integrase_dom"/>
</dbReference>
<dbReference type="InterPro" id="IPR013103">
    <property type="entry name" value="RVT_2"/>
</dbReference>
<evidence type="ECO:0000256" key="1">
    <source>
        <dbReference type="ARBA" id="ARBA00022750"/>
    </source>
</evidence>
<comment type="caution">
    <text evidence="4">The sequence shown here is derived from an EMBL/GenBank/DDBJ whole genome shotgun (WGS) entry which is preliminary data.</text>
</comment>
<feature type="region of interest" description="Disordered" evidence="2">
    <location>
        <begin position="240"/>
        <end position="272"/>
    </location>
</feature>
<organism evidence="4 5">
    <name type="scientific">Hibiscus trionum</name>
    <name type="common">Flower of an hour</name>
    <dbReference type="NCBI Taxonomy" id="183268"/>
    <lineage>
        <taxon>Eukaryota</taxon>
        <taxon>Viridiplantae</taxon>
        <taxon>Streptophyta</taxon>
        <taxon>Embryophyta</taxon>
        <taxon>Tracheophyta</taxon>
        <taxon>Spermatophyta</taxon>
        <taxon>Magnoliopsida</taxon>
        <taxon>eudicotyledons</taxon>
        <taxon>Gunneridae</taxon>
        <taxon>Pentapetalae</taxon>
        <taxon>rosids</taxon>
        <taxon>malvids</taxon>
        <taxon>Malvales</taxon>
        <taxon>Malvaceae</taxon>
        <taxon>Malvoideae</taxon>
        <taxon>Hibiscus</taxon>
    </lineage>
</organism>
<proteinExistence type="predicted"/>
<dbReference type="InterPro" id="IPR043502">
    <property type="entry name" value="DNA/RNA_pol_sf"/>
</dbReference>
<dbReference type="InterPro" id="IPR036397">
    <property type="entry name" value="RNaseH_sf"/>
</dbReference>
<dbReference type="Pfam" id="PF13976">
    <property type="entry name" value="gag_pre-integrs"/>
    <property type="match status" value="1"/>
</dbReference>
<gene>
    <name evidence="4" type="ORF">HRI_000381000</name>
</gene>
<feature type="compositionally biased region" description="Polar residues" evidence="2">
    <location>
        <begin position="243"/>
        <end position="268"/>
    </location>
</feature>
<feature type="compositionally biased region" description="Low complexity" evidence="2">
    <location>
        <begin position="1004"/>
        <end position="1016"/>
    </location>
</feature>
<feature type="compositionally biased region" description="Low complexity" evidence="2">
    <location>
        <begin position="932"/>
        <end position="947"/>
    </location>
</feature>
<feature type="compositionally biased region" description="Polar residues" evidence="2">
    <location>
        <begin position="908"/>
        <end position="931"/>
    </location>
</feature>
<dbReference type="PROSITE" id="PS50994">
    <property type="entry name" value="INTEGRASE"/>
    <property type="match status" value="1"/>
</dbReference>
<dbReference type="Pfam" id="PF25597">
    <property type="entry name" value="SH3_retrovirus"/>
    <property type="match status" value="1"/>
</dbReference>
<sequence>MAPEVVDASNISDGLEALQIDQNSSTFANKQVSIKLDDTNFLLWKQQVVLMIRGQELEHYLDPETTIPPKVTKDASGKLVLNPEFRRFKKEDNALASWLLSTVSATVLPRLVGAETSSAIWSAILNLYSKFSTTKIMNLHFRLRALKKGSLSIREYTTQIKEICDLLATSGSPVAEVEQIATVLNGLTAEFDPFVAAITMSRESYTLESVTSGLIDAETRMLDSVRVPVGINLTQFDDDKTRSTYGSNREGSKYQFNPRSSRSDQSGSRFRGNRPRLQCQLCGKLGHLVDRCWHRFDHNFKGVMSQQSKDASNTQANVCHFAEGDDTVCYNPFVGLNANAAEIKLEESTDTAQVNSLIAQGVLTVDDRWFPDSGATHHVTRSAAGAKQTYAGNGKVFLGDGSTLSISHIGNCYITTADKSLLLDQLLHVPKITRNLLSVSRFTADNNVYFEFHADSCCVKDEVTGATLLCGSLVDGLYCFPLVSHSPASHASVYHTSHAVNTESASTSHADNTESATASHAAHTVSASACSATSASSSTSVNKSAVQSVYWLWHQRLGHPSHHVVSIALNRSFTVDKHLLCTACQLGKNHRLPFHSSSTVYTRPFELVEADVWGPSPVKSLGFQYYVSFIDMYTKNCWIYLLKAKSEVVTAFNMFLAVVENQFASHLCALQTDGGGEFTVLSSILHSKGIQLRVTCPYTSAQNGVIERKHRHIIDTTLTLLANASVPFQYWSFAALSAVYLINRLPSDNLGAVSPHEKLYGKKPDYQFLRVFGSQCFPCLRDYNRHKFEYRTKPCVFLGYSPKYRGYQCMDSSGRVYVSRNVRFNETVFPFASPTSPTTTPYYTSAPLDLPKFDTSTQTQHISDPHHISDTVAHTEVPDGVDIPGSTECVGNSDSVEVVSSSDGTDPAVSNSLGDAPSSDNAPINSPAHTQSPVAPDAPALDLSAPAHSQSYAASDAPILDLSVDKAPVPGTPNIDSFSSPETVDESFEHTVFLRTTLLPPPSDQLAASSSASSPPHTLEVAGESCDRPTSTSTAQVAGNTTLPTASGGLHPTEAVAESYEHAASTNAPMNVTALLPDEPAPGADPTPLSTNTHRMITRSKDGIYKPKVYNTEHHFTPSSVHQAFTHPKWSEAVQCEYDALLQNQTWELVPLPPDRKPVGSKWLFRIKLNSDGSVNRYKARLVAKGYSQIPGYDFGETFSPVIKFFTVNILLSVSVVNKWKVHQVDVNNAFLKGDLTEDVYMSQPEGFEQQSSDGTVLVCKLRKALYGLRQAPRNWFSKLKGFLSSLGFRCSGADSSLFVHHDSTVVTYIAVYVDDILITGASDEYIQHVIHELDVKFSLKDLGCVQYFLGIEAVHCSGGLFLSQKKFVEELLAKTNMHTSTSVDTPMVSFPKLSKADGSPFSDPKLYRSTVGALLYVCHTRPDLSFAVNKVSQFMQNPTDIHWSAVKRILRYLKGTVEFGLWFSDQSLPLQLQVFSDADWGSDIDDRRSISGHCVCFGLHLLCWSSRKQRSVSRSTAEAEYRSLADSTCDLLWIQAVLQDMGVFLSDVPQIWCDNTSTVAMAANSVLHAKTKHVELDLHFVREKVLRQQLVVNYIPAQSQVADIFTKPLPTARFLELRKLLNVWSLSQVQGREESRGNIEV</sequence>
<feature type="region of interest" description="Disordered" evidence="2">
    <location>
        <begin position="876"/>
        <end position="949"/>
    </location>
</feature>
<dbReference type="OrthoDB" id="414945at2759"/>
<keyword evidence="5" id="KW-1185">Reference proteome</keyword>
<protein>
    <recommendedName>
        <fullName evidence="3">Integrase catalytic domain-containing protein</fullName>
    </recommendedName>
</protein>
<keyword evidence="1" id="KW-0064">Aspartyl protease</keyword>
<dbReference type="Pfam" id="PF07727">
    <property type="entry name" value="RVT_2"/>
    <property type="match status" value="1"/>
</dbReference>
<dbReference type="SUPFAM" id="SSF53098">
    <property type="entry name" value="Ribonuclease H-like"/>
    <property type="match status" value="1"/>
</dbReference>
<evidence type="ECO:0000256" key="2">
    <source>
        <dbReference type="SAM" id="MobiDB-lite"/>
    </source>
</evidence>
<dbReference type="Gene3D" id="3.30.420.10">
    <property type="entry name" value="Ribonuclease H-like superfamily/Ribonuclease H"/>
    <property type="match status" value="1"/>
</dbReference>
<name>A0A9W7GX06_HIBTR</name>
<dbReference type="InterPro" id="IPR012337">
    <property type="entry name" value="RNaseH-like_sf"/>
</dbReference>
<keyword evidence="1" id="KW-0645">Protease</keyword>
<dbReference type="InterPro" id="IPR057670">
    <property type="entry name" value="SH3_retrovirus"/>
</dbReference>
<dbReference type="Proteomes" id="UP001165190">
    <property type="component" value="Unassembled WGS sequence"/>
</dbReference>
<feature type="region of interest" description="Disordered" evidence="2">
    <location>
        <begin position="999"/>
        <end position="1051"/>
    </location>
</feature>
<dbReference type="GO" id="GO:0015074">
    <property type="term" value="P:DNA integration"/>
    <property type="evidence" value="ECO:0007669"/>
    <property type="project" value="InterPro"/>
</dbReference>
<dbReference type="GO" id="GO:0003676">
    <property type="term" value="F:nucleic acid binding"/>
    <property type="evidence" value="ECO:0007669"/>
    <property type="project" value="InterPro"/>
</dbReference>
<evidence type="ECO:0000259" key="3">
    <source>
        <dbReference type="PROSITE" id="PS50994"/>
    </source>
</evidence>
<feature type="compositionally biased region" description="Polar residues" evidence="2">
    <location>
        <begin position="1028"/>
        <end position="1045"/>
    </location>
</feature>
<dbReference type="CDD" id="cd09272">
    <property type="entry name" value="RNase_HI_RT_Ty1"/>
    <property type="match status" value="1"/>
</dbReference>
<dbReference type="Pfam" id="PF14223">
    <property type="entry name" value="Retrotran_gag_2"/>
    <property type="match status" value="1"/>
</dbReference>
<feature type="compositionally biased region" description="Low complexity" evidence="2">
    <location>
        <begin position="893"/>
        <end position="903"/>
    </location>
</feature>
<dbReference type="InterPro" id="IPR001584">
    <property type="entry name" value="Integrase_cat-core"/>
</dbReference>
<dbReference type="SUPFAM" id="SSF56672">
    <property type="entry name" value="DNA/RNA polymerases"/>
    <property type="match status" value="1"/>
</dbReference>
<evidence type="ECO:0000313" key="4">
    <source>
        <dbReference type="EMBL" id="GMI67117.1"/>
    </source>
</evidence>
<keyword evidence="1" id="KW-0378">Hydrolase</keyword>
<feature type="region of interest" description="Disordered" evidence="2">
    <location>
        <begin position="1073"/>
        <end position="1093"/>
    </location>
</feature>
<feature type="domain" description="Integrase catalytic" evidence="3">
    <location>
        <begin position="600"/>
        <end position="763"/>
    </location>
</feature>
<dbReference type="Pfam" id="PF22936">
    <property type="entry name" value="Pol_BBD"/>
    <property type="match status" value="1"/>
</dbReference>
<dbReference type="InterPro" id="IPR054722">
    <property type="entry name" value="PolX-like_BBD"/>
</dbReference>
<accession>A0A9W7GX06</accession>
<dbReference type="PANTHER" id="PTHR11439">
    <property type="entry name" value="GAG-POL-RELATED RETROTRANSPOSON"/>
    <property type="match status" value="1"/>
</dbReference>
<evidence type="ECO:0000313" key="5">
    <source>
        <dbReference type="Proteomes" id="UP001165190"/>
    </source>
</evidence>
<reference evidence="4" key="1">
    <citation type="submission" date="2023-05" db="EMBL/GenBank/DDBJ databases">
        <title>Genome and transcriptome analyses reveal genes involved in the formation of fine ridges on petal epidermal cells in Hibiscus trionum.</title>
        <authorList>
            <person name="Koshimizu S."/>
            <person name="Masuda S."/>
            <person name="Ishii T."/>
            <person name="Shirasu K."/>
            <person name="Hoshino A."/>
            <person name="Arita M."/>
        </authorList>
    </citation>
    <scope>NUCLEOTIDE SEQUENCE</scope>
    <source>
        <strain evidence="4">Hamamatsu line</strain>
    </source>
</reference>
<dbReference type="GO" id="GO:0004190">
    <property type="term" value="F:aspartic-type endopeptidase activity"/>
    <property type="evidence" value="ECO:0007669"/>
    <property type="project" value="UniProtKB-KW"/>
</dbReference>
<dbReference type="PANTHER" id="PTHR11439:SF467">
    <property type="entry name" value="INTEGRASE CATALYTIC DOMAIN-CONTAINING PROTEIN"/>
    <property type="match status" value="1"/>
</dbReference>
<dbReference type="EMBL" id="BSYR01000004">
    <property type="protein sequence ID" value="GMI67117.1"/>
    <property type="molecule type" value="Genomic_DNA"/>
</dbReference>